<keyword evidence="1" id="KW-0472">Membrane</keyword>
<gene>
    <name evidence="2" type="ORF">BRW62_03165</name>
</gene>
<keyword evidence="3" id="KW-1185">Reference proteome</keyword>
<proteinExistence type="predicted"/>
<protein>
    <submittedName>
        <fullName evidence="2">Uncharacterized protein</fullName>
    </submittedName>
</protein>
<evidence type="ECO:0000256" key="1">
    <source>
        <dbReference type="SAM" id="Phobius"/>
    </source>
</evidence>
<dbReference type="KEGG" id="slw:BRW62_03165"/>
<keyword evidence="1" id="KW-0812">Transmembrane</keyword>
<organism evidence="2 3">
    <name type="scientific">Parathermosynechococcus lividus PCC 6715</name>
    <dbReference type="NCBI Taxonomy" id="1917166"/>
    <lineage>
        <taxon>Bacteria</taxon>
        <taxon>Bacillati</taxon>
        <taxon>Cyanobacteriota</taxon>
        <taxon>Cyanophyceae</taxon>
        <taxon>Acaryochloridales</taxon>
        <taxon>Thermosynechococcaceae</taxon>
        <taxon>Parathermosynechococcus</taxon>
    </lineage>
</organism>
<dbReference type="EMBL" id="CP018092">
    <property type="protein sequence ID" value="ATS17913.1"/>
    <property type="molecule type" value="Genomic_DNA"/>
</dbReference>
<sequence>MLQPLIQPRSTVKRRQINRFLLWGGTGLAAGLTLRQWSDAQAVIPDDSEFASLTMPAKPETELLIPVFLGNDQ</sequence>
<evidence type="ECO:0000313" key="3">
    <source>
        <dbReference type="Proteomes" id="UP000231057"/>
    </source>
</evidence>
<dbReference type="AlphaFoldDB" id="A0A2D2Q0C9"/>
<keyword evidence="1" id="KW-1133">Transmembrane helix</keyword>
<reference evidence="3" key="2">
    <citation type="journal article" date="2022" name="Front. Microbiol.">
        <title>Comparative Genomic Analysis Revealed Distinct Molecular Components and Organization of CO2-Concentrating Mechanism in Thermophilic Cyanobacteria.</title>
        <authorList>
            <person name="Tang J."/>
            <person name="Zhou H."/>
            <person name="Yao D."/>
            <person name="Riaz S."/>
            <person name="You D."/>
            <person name="Klepacz-Smolka A."/>
            <person name="Daroch M."/>
        </authorList>
    </citation>
    <scope>NUCLEOTIDE SEQUENCE [LARGE SCALE GENOMIC DNA]</scope>
    <source>
        <strain evidence="3">PCC 6715</strain>
    </source>
</reference>
<feature type="transmembrane region" description="Helical" evidence="1">
    <location>
        <begin position="20"/>
        <end position="38"/>
    </location>
</feature>
<evidence type="ECO:0000313" key="2">
    <source>
        <dbReference type="EMBL" id="ATS17913.1"/>
    </source>
</evidence>
<name>A0A2D2Q0C9_PARLV</name>
<reference evidence="2 3" key="1">
    <citation type="submission" date="2016-11" db="EMBL/GenBank/DDBJ databases">
        <title>Complete genome sequence of thermophilic cyanobacteria strain Synechococcus sp. PCC6715.</title>
        <authorList>
            <person name="Tang J."/>
            <person name="Daroch M."/>
            <person name="Liang Y."/>
            <person name="Jiang D."/>
            <person name="Shah M."/>
        </authorList>
    </citation>
    <scope>NUCLEOTIDE SEQUENCE [LARGE SCALE GENOMIC DNA]</scope>
    <source>
        <strain evidence="2 3">PCC 6715</strain>
    </source>
</reference>
<dbReference type="Proteomes" id="UP000231057">
    <property type="component" value="Chromosome"/>
</dbReference>
<accession>A0A2D2Q0C9</accession>